<feature type="region of interest" description="Disordered" evidence="14">
    <location>
        <begin position="254"/>
        <end position="275"/>
    </location>
</feature>
<dbReference type="SMART" id="SM00248">
    <property type="entry name" value="ANK"/>
    <property type="match status" value="6"/>
</dbReference>
<dbReference type="InterPro" id="IPR001611">
    <property type="entry name" value="Leu-rich_rpt"/>
</dbReference>
<evidence type="ECO:0000256" key="11">
    <source>
        <dbReference type="ARBA" id="ARBA00048679"/>
    </source>
</evidence>
<feature type="compositionally biased region" description="Low complexity" evidence="14">
    <location>
        <begin position="673"/>
        <end position="685"/>
    </location>
</feature>
<dbReference type="Proteomes" id="UP000663880">
    <property type="component" value="Unassembled WGS sequence"/>
</dbReference>
<dbReference type="Gene3D" id="1.10.510.10">
    <property type="entry name" value="Transferase(Phosphotransferase) domain 1"/>
    <property type="match status" value="1"/>
</dbReference>
<keyword evidence="9 13" id="KW-0067">ATP-binding</keyword>
<feature type="domain" description="Protein kinase" evidence="15">
    <location>
        <begin position="1787"/>
        <end position="2092"/>
    </location>
</feature>
<dbReference type="Pfam" id="PF16095">
    <property type="entry name" value="COR-A"/>
    <property type="match status" value="1"/>
</dbReference>
<dbReference type="InterPro" id="IPR017441">
    <property type="entry name" value="Protein_kinase_ATP_BS"/>
</dbReference>
<dbReference type="PROSITE" id="PS50011">
    <property type="entry name" value="PROTEIN_KINASE_DOM"/>
    <property type="match status" value="1"/>
</dbReference>
<feature type="region of interest" description="Disordered" evidence="14">
    <location>
        <begin position="578"/>
        <end position="599"/>
    </location>
</feature>
<dbReference type="Pfam" id="PF00069">
    <property type="entry name" value="Pkinase"/>
    <property type="match status" value="1"/>
</dbReference>
<keyword evidence="3" id="KW-0723">Serine/threonine-protein kinase</keyword>
<evidence type="ECO:0000256" key="8">
    <source>
        <dbReference type="ARBA" id="ARBA00022777"/>
    </source>
</evidence>
<dbReference type="SMART" id="SM00369">
    <property type="entry name" value="LRR_TYP"/>
    <property type="match status" value="8"/>
</dbReference>
<organism evidence="17 18">
    <name type="scientific">Pieris macdunnoughi</name>
    <dbReference type="NCBI Taxonomy" id="345717"/>
    <lineage>
        <taxon>Eukaryota</taxon>
        <taxon>Metazoa</taxon>
        <taxon>Ecdysozoa</taxon>
        <taxon>Arthropoda</taxon>
        <taxon>Hexapoda</taxon>
        <taxon>Insecta</taxon>
        <taxon>Pterygota</taxon>
        <taxon>Neoptera</taxon>
        <taxon>Endopterygota</taxon>
        <taxon>Lepidoptera</taxon>
        <taxon>Glossata</taxon>
        <taxon>Ditrysia</taxon>
        <taxon>Papilionoidea</taxon>
        <taxon>Pieridae</taxon>
        <taxon>Pierinae</taxon>
        <taxon>Pieris</taxon>
    </lineage>
</organism>
<dbReference type="PROSITE" id="PS51424">
    <property type="entry name" value="ROC"/>
    <property type="match status" value="1"/>
</dbReference>
<dbReference type="EMBL" id="CAJOBZ010000031">
    <property type="protein sequence ID" value="CAF4892384.1"/>
    <property type="molecule type" value="Genomic_DNA"/>
</dbReference>
<dbReference type="InterPro" id="IPR002110">
    <property type="entry name" value="Ankyrin_rpt"/>
</dbReference>
<dbReference type="Gene3D" id="1.25.40.20">
    <property type="entry name" value="Ankyrin repeat-containing domain"/>
    <property type="match status" value="2"/>
</dbReference>
<dbReference type="Gene3D" id="3.80.10.10">
    <property type="entry name" value="Ribonuclease Inhibitor"/>
    <property type="match status" value="3"/>
</dbReference>
<dbReference type="Gene3D" id="3.30.70.1390">
    <property type="entry name" value="ROC domain from the Parkinson's disease-associated leucine-rich repeat kinase 2"/>
    <property type="match status" value="1"/>
</dbReference>
<evidence type="ECO:0000313" key="17">
    <source>
        <dbReference type="EMBL" id="CAF4892384.1"/>
    </source>
</evidence>
<feature type="region of interest" description="Disordered" evidence="14">
    <location>
        <begin position="372"/>
        <end position="405"/>
    </location>
</feature>
<dbReference type="Gene3D" id="3.30.200.20">
    <property type="entry name" value="Phosphorylase Kinase, domain 1"/>
    <property type="match status" value="1"/>
</dbReference>
<feature type="repeat" description="ANK" evidence="12">
    <location>
        <begin position="407"/>
        <end position="432"/>
    </location>
</feature>
<feature type="compositionally biased region" description="Basic and acidic residues" evidence="14">
    <location>
        <begin position="1697"/>
        <end position="1711"/>
    </location>
</feature>
<dbReference type="PROSITE" id="PS51450">
    <property type="entry name" value="LRR"/>
    <property type="match status" value="3"/>
</dbReference>
<evidence type="ECO:0000256" key="9">
    <source>
        <dbReference type="ARBA" id="ARBA00022840"/>
    </source>
</evidence>
<evidence type="ECO:0000256" key="5">
    <source>
        <dbReference type="ARBA" id="ARBA00022679"/>
    </source>
</evidence>
<dbReference type="Pfam" id="PF13855">
    <property type="entry name" value="LRR_8"/>
    <property type="match status" value="1"/>
</dbReference>
<proteinExistence type="predicted"/>
<dbReference type="EC" id="2.7.11.1" evidence="2"/>
<name>A0A821UMM9_9NEOP</name>
<feature type="compositionally biased region" description="Low complexity" evidence="14">
    <location>
        <begin position="385"/>
        <end position="394"/>
    </location>
</feature>
<keyword evidence="7 13" id="KW-0547">Nucleotide-binding</keyword>
<accession>A0A821UMM9</accession>
<dbReference type="PROSITE" id="PS00107">
    <property type="entry name" value="PROTEIN_KINASE_ATP"/>
    <property type="match status" value="1"/>
</dbReference>
<feature type="region of interest" description="Disordered" evidence="14">
    <location>
        <begin position="667"/>
        <end position="730"/>
    </location>
</feature>
<dbReference type="InterPro" id="IPR036770">
    <property type="entry name" value="Ankyrin_rpt-contain_sf"/>
</dbReference>
<dbReference type="GO" id="GO:0005737">
    <property type="term" value="C:cytoplasm"/>
    <property type="evidence" value="ECO:0007669"/>
    <property type="project" value="UniProtKB-ARBA"/>
</dbReference>
<evidence type="ECO:0000256" key="2">
    <source>
        <dbReference type="ARBA" id="ARBA00012513"/>
    </source>
</evidence>
<feature type="region of interest" description="Disordered" evidence="14">
    <location>
        <begin position="1697"/>
        <end position="1720"/>
    </location>
</feature>
<comment type="cofactor">
    <cofactor evidence="1">
        <name>Mg(2+)</name>
        <dbReference type="ChEBI" id="CHEBI:18420"/>
    </cofactor>
</comment>
<keyword evidence="6" id="KW-0677">Repeat</keyword>
<dbReference type="InterPro" id="IPR003591">
    <property type="entry name" value="Leu-rich_rpt_typical-subtyp"/>
</dbReference>
<evidence type="ECO:0000256" key="12">
    <source>
        <dbReference type="PROSITE-ProRule" id="PRU00023"/>
    </source>
</evidence>
<feature type="domain" description="Roc" evidence="16">
    <location>
        <begin position="1019"/>
        <end position="1228"/>
    </location>
</feature>
<feature type="region of interest" description="Disordered" evidence="14">
    <location>
        <begin position="1"/>
        <end position="32"/>
    </location>
</feature>
<evidence type="ECO:0000256" key="14">
    <source>
        <dbReference type="SAM" id="MobiDB-lite"/>
    </source>
</evidence>
<dbReference type="Pfam" id="PF08477">
    <property type="entry name" value="Roc"/>
    <property type="match status" value="1"/>
</dbReference>
<feature type="compositionally biased region" description="Polar residues" evidence="14">
    <location>
        <begin position="690"/>
        <end position="717"/>
    </location>
</feature>
<feature type="binding site" evidence="13">
    <location>
        <position position="1819"/>
    </location>
    <ligand>
        <name>ATP</name>
        <dbReference type="ChEBI" id="CHEBI:30616"/>
    </ligand>
</feature>
<dbReference type="SUPFAM" id="SSF52058">
    <property type="entry name" value="L domain-like"/>
    <property type="match status" value="1"/>
</dbReference>
<reference evidence="17" key="1">
    <citation type="submission" date="2021-02" db="EMBL/GenBank/DDBJ databases">
        <authorList>
            <person name="Steward A R."/>
        </authorList>
    </citation>
    <scope>NUCLEOTIDE SEQUENCE</scope>
</reference>
<dbReference type="InterPro" id="IPR011009">
    <property type="entry name" value="Kinase-like_dom_sf"/>
</dbReference>
<keyword evidence="4" id="KW-0433">Leucine-rich repeat</keyword>
<dbReference type="InterPro" id="IPR027417">
    <property type="entry name" value="P-loop_NTPase"/>
</dbReference>
<evidence type="ECO:0000259" key="15">
    <source>
        <dbReference type="PROSITE" id="PS50011"/>
    </source>
</evidence>
<dbReference type="PANTHER" id="PTHR48056">
    <property type="entry name" value="LRR RECEPTOR-LIKE SERINE/THREONINE-PROTEIN KINASE-RELATED"/>
    <property type="match status" value="1"/>
</dbReference>
<feature type="compositionally biased region" description="Basic and acidic residues" evidence="14">
    <location>
        <begin position="7"/>
        <end position="32"/>
    </location>
</feature>
<comment type="catalytic activity">
    <reaction evidence="10">
        <text>L-threonyl-[protein] + ATP = O-phospho-L-threonyl-[protein] + ADP + H(+)</text>
        <dbReference type="Rhea" id="RHEA:46608"/>
        <dbReference type="Rhea" id="RHEA-COMP:11060"/>
        <dbReference type="Rhea" id="RHEA-COMP:11605"/>
        <dbReference type="ChEBI" id="CHEBI:15378"/>
        <dbReference type="ChEBI" id="CHEBI:30013"/>
        <dbReference type="ChEBI" id="CHEBI:30616"/>
        <dbReference type="ChEBI" id="CHEBI:61977"/>
        <dbReference type="ChEBI" id="CHEBI:456216"/>
        <dbReference type="EC" id="2.7.11.1"/>
    </reaction>
</comment>
<dbReference type="InterPro" id="IPR032675">
    <property type="entry name" value="LRR_dom_sf"/>
</dbReference>
<dbReference type="InterPro" id="IPR008271">
    <property type="entry name" value="Ser/Thr_kinase_AS"/>
</dbReference>
<dbReference type="Pfam" id="PF00023">
    <property type="entry name" value="Ank"/>
    <property type="match status" value="1"/>
</dbReference>
<comment type="caution">
    <text evidence="17">The sequence shown here is derived from an EMBL/GenBank/DDBJ whole genome shotgun (WGS) entry which is preliminary data.</text>
</comment>
<evidence type="ECO:0000256" key="4">
    <source>
        <dbReference type="ARBA" id="ARBA00022614"/>
    </source>
</evidence>
<dbReference type="InterPro" id="IPR050647">
    <property type="entry name" value="Plant_LRR-RLKs"/>
</dbReference>
<evidence type="ECO:0000313" key="18">
    <source>
        <dbReference type="Proteomes" id="UP000663880"/>
    </source>
</evidence>
<evidence type="ECO:0000256" key="10">
    <source>
        <dbReference type="ARBA" id="ARBA00047899"/>
    </source>
</evidence>
<dbReference type="SMART" id="SM00220">
    <property type="entry name" value="S_TKc"/>
    <property type="match status" value="1"/>
</dbReference>
<keyword evidence="5" id="KW-0808">Transferase</keyword>
<dbReference type="PROSITE" id="PS50297">
    <property type="entry name" value="ANK_REP_REGION"/>
    <property type="match status" value="1"/>
</dbReference>
<dbReference type="SMART" id="SM00364">
    <property type="entry name" value="LRR_BAC"/>
    <property type="match status" value="8"/>
</dbReference>
<dbReference type="InterPro" id="IPR032171">
    <property type="entry name" value="COR-A"/>
</dbReference>
<evidence type="ECO:0000256" key="13">
    <source>
        <dbReference type="PROSITE-ProRule" id="PRU10141"/>
    </source>
</evidence>
<evidence type="ECO:0000256" key="1">
    <source>
        <dbReference type="ARBA" id="ARBA00001946"/>
    </source>
</evidence>
<sequence>MLNRFRSAADHVRSSYSEKRGVRRQEPERPRARVAEDAYDAAQYFVDDVRDPWCPDALERERLCHHAQLRELVVRGDASGLRDKLDSLGAAAAIIANLTPGGANTLLYVASELGNLASASVLVGAGADGRAHPVTRYGPLYIACYHGHSDNAMLLLAHFPEAVQQETVEKWLPLHAACIGGHPSLVKLLLEYQYPAHLLNTYTDASGQCQYRMAFDVNARDASGQSALYVACTLGNAGVVDALLEFTVPALRPAQSPPKDSVPPESRVNSSPHRSGISLGIHAIVNKLTGGNKTSAIETEKRIRPVRTDSGRGMDTCVACAARLGHARVLRRLLAAGARPDACAKLWPIRHISLEEGEEGLKFPMTSLQEMVSDVARDTRRRSRSASVTRGRASPSPAQSPYNDDREGWTALAVAARARNVQIVEMLLAAGATDPGGKALRECARHGLADLVAALLATKAYPDPEYKLNKSAISETVISGKDVDTALSFSARCPSTPVMINWRELRCQLTRLRMSWLRAAASRVNPKLCTNGNALLALTRLEVANNELRELPRELFSLMSLRYLNAAQNKLERLPTAKDPFEEDYDGGRRKKRDKKSSSVYTAPVLQELYLQDNRLEELPPELFSLPALTSLDVSNNKLRTLPANMWSAPSLRDLNAALNHLKELPTGEESNDSASSVSSPSDSPLPGASPSTNSAPYGFSQAKSASRSPSIENSESTPDDEDVPGLGNRAGNAIWSEARRAHAWRGARAPSPVRAPVGPGASCLASLNLSHNQFSCVPPPLACRAPALTRLNMAYNGLRSMSYVTSYPTNLRQLDLSHNEISCWPSLPQMESFGSDGSPLACYCPNGGVGRIRPRSGGSVRSQLLSAACPARRHLRLEALRTLILANNMLTRIQLTTDDDGLATRADHRNDDNDDEWSEGECHLKRRLLFPLLSMLDVSCNLLKSVPPAIYLLGNLAVLNLSGNKDITDLPPQMGLLSRLWNLNTVGCCLSEPLRSVVRGGRSRSVDVVGFLRSVLHEAKPYARMKLMIVGVQGIGKTSLLECLRQESGIQHRRKPTDHWAKRMGNRSARGMSTVGVDIGWWVFEPQRAARGPVTFSTWDFGGQHEYYSTHQYFLSRRSLYLVVWKVPDGKKGLASALQWLRSIQARAPGSPVIMVGTHYDQVVNSNLPESESPLALQRLIRGSVMGAPDADKLGLPRVLDTIEVSCSTRHNIKLLADIIYSVAFSVKPPGSKEPMLEQRVPATYLALEECVSSLAGELKEPVLRHEQYRRLVTQYMQQKNLKMFRDAAELHQATMFLHENGVLLHYDDATLKELYFLRPQWLCDILAHVVTVREINPFANSGIMKVEDLAHVFKASPALGGGEEARSLGMSLLNKFELALCWDGRALLVPPLLPTTEPMQPQPQLALKSRTWPGTPRRMFSNTLTTCDEIRNSEAPLTQDCGWGIVLSSRDSGRSLRRILLMSYVPCGFWARLCARLLADGALAATAPDLYKIPQEIEQDENLMKALELNWSWKVWKTGLKLVCGQLTLLSLREISPTKDPLLGSLVDDVDTEELYHHMRFRVRQEGVWCELDMQTSACIEILLPAQACIAKRKDGLPLTGYQSITLEPNPAVLAKVLALVSDLLDLLLEDWYPSLGTRFVHTSEGRCLITRVVPCPGCLRDAVSNNLPQFQPELHDNNLVQALKRLELGNEPRRLRLSEESRTSDRDSGVGNESVSSSRLGSVEGVQRCFTVGECWTLEECILAGCTGKRLVCQHHADVELADVAPDVLLLDVEDSKRARWEHITLGAVVGRGAFGTVVAGTWRPPGCESRRVALKALQPVPAQPHSIPALTAYKAAVSRWEREPLAGACRAYCGLRQELGILSRLRHPHVLPLLAACPAPLALLLAIAPQGSLENTLRSYRGCGARVGARAARALTLQLARALEYLHTHRVLYRDLKSENVLVWTFPAPAESQVAENSPDPIDVHVKLGDYGISRLAPPSGTKGFGGTEGFMAPEIMRYNGEEEYTEKVDCFSFGMLLYEIFTLRQPFEGHEAVKEAVLEGARPPLSPRDLQYPCSMLETMRRCWSGAPEMRPSAAALVAVAAAPEFLSLRDAAVVRQARAAAATPMCHITEENTEGWEVWYGGAEPERAHALISSSTTFLHHHSLTVPPDKTEPVIVTAMCRVGHTMWLADSVGRVSVYLISDCVLQWSVKVCETVGGGGSSVSALYSLESLRRVALALSCGRLFLVSCERPQAESTFVLTELGTATELNCLTAVYADNGVEVWAGGDGIYTYTVNSEGVSAAEFITAPARPTRVARLAASPHVSTVLANCKNDVYVYAYSATSREQSARLDCSKLAPSSESLQSIASDDPLTEDRCRITSLCVCGTEAYVGTLWGCVIVADAATLRPLAVCRPHEGEVRAILPLYPHGGINYPMLATLGDGYRPLLNRYAPSQSGNNTTALSGFYCLLWRTQHWLPD</sequence>
<dbReference type="SUPFAM" id="SSF48403">
    <property type="entry name" value="Ankyrin repeat"/>
    <property type="match status" value="1"/>
</dbReference>
<protein>
    <recommendedName>
        <fullName evidence="2">non-specific serine/threonine protein kinase</fullName>
        <ecNumber evidence="2">2.7.11.1</ecNumber>
    </recommendedName>
</protein>
<evidence type="ECO:0000256" key="6">
    <source>
        <dbReference type="ARBA" id="ARBA00022737"/>
    </source>
</evidence>
<dbReference type="Pfam" id="PF12796">
    <property type="entry name" value="Ank_2"/>
    <property type="match status" value="1"/>
</dbReference>
<dbReference type="GO" id="GO:0005524">
    <property type="term" value="F:ATP binding"/>
    <property type="evidence" value="ECO:0007669"/>
    <property type="project" value="UniProtKB-UniRule"/>
</dbReference>
<keyword evidence="8" id="KW-0418">Kinase</keyword>
<gene>
    <name evidence="17" type="ORF">PMACD_LOCUS10590</name>
</gene>
<dbReference type="SUPFAM" id="SSF52540">
    <property type="entry name" value="P-loop containing nucleoside triphosphate hydrolases"/>
    <property type="match status" value="1"/>
</dbReference>
<dbReference type="PANTHER" id="PTHR48056:SF81">
    <property type="entry name" value="RECEPTOR PROTEIN-TYROSINE KINASE CEPR1"/>
    <property type="match status" value="1"/>
</dbReference>
<dbReference type="OrthoDB" id="10252328at2759"/>
<evidence type="ECO:0000256" key="7">
    <source>
        <dbReference type="ARBA" id="ARBA00022741"/>
    </source>
</evidence>
<keyword evidence="18" id="KW-1185">Reference proteome</keyword>
<evidence type="ECO:0000256" key="3">
    <source>
        <dbReference type="ARBA" id="ARBA00022527"/>
    </source>
</evidence>
<keyword evidence="12" id="KW-0040">ANK repeat</keyword>
<dbReference type="PROSITE" id="PS00108">
    <property type="entry name" value="PROTEIN_KINASE_ST"/>
    <property type="match status" value="1"/>
</dbReference>
<dbReference type="InterPro" id="IPR000719">
    <property type="entry name" value="Prot_kinase_dom"/>
</dbReference>
<dbReference type="PROSITE" id="PS50088">
    <property type="entry name" value="ANK_REPEAT"/>
    <property type="match status" value="1"/>
</dbReference>
<dbReference type="GO" id="GO:0004674">
    <property type="term" value="F:protein serine/threonine kinase activity"/>
    <property type="evidence" value="ECO:0007669"/>
    <property type="project" value="UniProtKB-KW"/>
</dbReference>
<dbReference type="Gene3D" id="3.40.50.300">
    <property type="entry name" value="P-loop containing nucleotide triphosphate hydrolases"/>
    <property type="match status" value="1"/>
</dbReference>
<dbReference type="GO" id="GO:0005525">
    <property type="term" value="F:GTP binding"/>
    <property type="evidence" value="ECO:0007669"/>
    <property type="project" value="UniProtKB-KW"/>
</dbReference>
<comment type="catalytic activity">
    <reaction evidence="11">
        <text>L-seryl-[protein] + ATP = O-phospho-L-seryl-[protein] + ADP + H(+)</text>
        <dbReference type="Rhea" id="RHEA:17989"/>
        <dbReference type="Rhea" id="RHEA-COMP:9863"/>
        <dbReference type="Rhea" id="RHEA-COMP:11604"/>
        <dbReference type="ChEBI" id="CHEBI:15378"/>
        <dbReference type="ChEBI" id="CHEBI:29999"/>
        <dbReference type="ChEBI" id="CHEBI:30616"/>
        <dbReference type="ChEBI" id="CHEBI:83421"/>
        <dbReference type="ChEBI" id="CHEBI:456216"/>
        <dbReference type="EC" id="2.7.11.1"/>
    </reaction>
</comment>
<dbReference type="SUPFAM" id="SSF56112">
    <property type="entry name" value="Protein kinase-like (PK-like)"/>
    <property type="match status" value="1"/>
</dbReference>
<dbReference type="GO" id="GO:0009966">
    <property type="term" value="P:regulation of signal transduction"/>
    <property type="evidence" value="ECO:0007669"/>
    <property type="project" value="UniProtKB-ARBA"/>
</dbReference>
<evidence type="ECO:0000259" key="16">
    <source>
        <dbReference type="PROSITE" id="PS51424"/>
    </source>
</evidence>
<dbReference type="InterPro" id="IPR020859">
    <property type="entry name" value="ROC"/>
</dbReference>